<sequence>MRKLLLPLVSFIIISCDNSTSNPEPEISLSQLLIDHQKMDLEADTLRPELGLNTLANAVSFDFAISEDGELKANGTSIKPGDQIDIRGITHIEVFHKDKLVKKYPIKPSSVWKNYGLGTYQTQMKSLNKTYSYYLDQGGSGLYQYINCGPAVSTMSLLWKDSTYTNTIEYARNTIRPLGGWWYTYDISMFLEERGLQTRYLSLQDPSQYENTMISMLDQGIPFILCLDMYYTEQNTSPVERTHRFYNASSPDWGHFILVKGYKIIDDQLWLECHDPYTFGRTYPDSHLMGENRYYSSKELKKATDIWWPYLIALYKNTPSARFDFVTPPPQKGRGFFK</sequence>
<evidence type="ECO:0000313" key="1">
    <source>
        <dbReference type="EMBL" id="ADQ17643.1"/>
    </source>
</evidence>
<dbReference type="EMBL" id="CP002305">
    <property type="protein sequence ID" value="ADQ17643.1"/>
    <property type="molecule type" value="Genomic_DNA"/>
</dbReference>
<dbReference type="PROSITE" id="PS51257">
    <property type="entry name" value="PROKAR_LIPOPROTEIN"/>
    <property type="match status" value="1"/>
</dbReference>
<dbReference type="AlphaFoldDB" id="E4RRV6"/>
<evidence type="ECO:0008006" key="3">
    <source>
        <dbReference type="Google" id="ProtNLM"/>
    </source>
</evidence>
<dbReference type="eggNOG" id="ENOG50344S1">
    <property type="taxonomic scope" value="Bacteria"/>
</dbReference>
<dbReference type="HOGENOM" id="CLU_820836_0_0_10"/>
<dbReference type="KEGG" id="lby:Lbys_1942"/>
<organism evidence="1 2">
    <name type="scientific">Leadbetterella byssophila (strain DSM 17132 / JCM 16389 / KACC 11308 / NBRC 106382 / 4M15)</name>
    <dbReference type="NCBI Taxonomy" id="649349"/>
    <lineage>
        <taxon>Bacteria</taxon>
        <taxon>Pseudomonadati</taxon>
        <taxon>Bacteroidota</taxon>
        <taxon>Cytophagia</taxon>
        <taxon>Cytophagales</taxon>
        <taxon>Leadbetterellaceae</taxon>
        <taxon>Leadbetterella</taxon>
    </lineage>
</organism>
<dbReference type="RefSeq" id="WP_013408691.1">
    <property type="nucleotide sequence ID" value="NC_014655.1"/>
</dbReference>
<accession>E4RRV6</accession>
<dbReference type="OrthoDB" id="791575at2"/>
<name>E4RRV6_LEAB4</name>
<reference key="1">
    <citation type="submission" date="2010-11" db="EMBL/GenBank/DDBJ databases">
        <title>The complete genome of Leadbetterella byssophila DSM 17132.</title>
        <authorList>
            <consortium name="US DOE Joint Genome Institute (JGI-PGF)"/>
            <person name="Lucas S."/>
            <person name="Copeland A."/>
            <person name="Lapidus A."/>
            <person name="Glavina del Rio T."/>
            <person name="Dalin E."/>
            <person name="Tice H."/>
            <person name="Bruce D."/>
            <person name="Goodwin L."/>
            <person name="Pitluck S."/>
            <person name="Kyrpides N."/>
            <person name="Mavromatis K."/>
            <person name="Ivanova N."/>
            <person name="Teshima H."/>
            <person name="Brettin T."/>
            <person name="Detter J.C."/>
            <person name="Han C."/>
            <person name="Tapia R."/>
            <person name="Land M."/>
            <person name="Hauser L."/>
            <person name="Markowitz V."/>
            <person name="Cheng J.-F."/>
            <person name="Hugenholtz P."/>
            <person name="Woyke T."/>
            <person name="Wu D."/>
            <person name="Tindall B."/>
            <person name="Pomrenke H.G."/>
            <person name="Brambilla E."/>
            <person name="Klenk H.-P."/>
            <person name="Eisen J.A."/>
        </authorList>
    </citation>
    <scope>NUCLEOTIDE SEQUENCE [LARGE SCALE GENOMIC DNA]</scope>
    <source>
        <strain>DSM 17132</strain>
    </source>
</reference>
<gene>
    <name evidence="1" type="ordered locus">Lbys_1942</name>
</gene>
<reference evidence="1 2" key="2">
    <citation type="journal article" date="2011" name="Stand. Genomic Sci.">
        <title>Complete genome sequence of Leadbetterella byssophila type strain (4M15).</title>
        <authorList>
            <person name="Abt B."/>
            <person name="Teshima H."/>
            <person name="Lucas S."/>
            <person name="Lapidus A."/>
            <person name="Del Rio T.G."/>
            <person name="Nolan M."/>
            <person name="Tice H."/>
            <person name="Cheng J.F."/>
            <person name="Pitluck S."/>
            <person name="Liolios K."/>
            <person name="Pagani I."/>
            <person name="Ivanova N."/>
            <person name="Mavromatis K."/>
            <person name="Pati A."/>
            <person name="Tapia R."/>
            <person name="Han C."/>
            <person name="Goodwin L."/>
            <person name="Chen A."/>
            <person name="Palaniappan K."/>
            <person name="Land M."/>
            <person name="Hauser L."/>
            <person name="Chang Y.J."/>
            <person name="Jeffries C.D."/>
            <person name="Rohde M."/>
            <person name="Goker M."/>
            <person name="Tindall B.J."/>
            <person name="Detter J.C."/>
            <person name="Woyke T."/>
            <person name="Bristow J."/>
            <person name="Eisen J.A."/>
            <person name="Markowitz V."/>
            <person name="Hugenholtz P."/>
            <person name="Klenk H.P."/>
            <person name="Kyrpides N.C."/>
        </authorList>
    </citation>
    <scope>NUCLEOTIDE SEQUENCE [LARGE SCALE GENOMIC DNA]</scope>
    <source>
        <strain evidence="2">DSM 17132 / JCM 16389 / KACC 11308 / NBRC 106382 / 4M15</strain>
    </source>
</reference>
<protein>
    <recommendedName>
        <fullName evidence="3">Peptidase C39-like domain-containing protein</fullName>
    </recommendedName>
</protein>
<proteinExistence type="predicted"/>
<dbReference type="Proteomes" id="UP000007435">
    <property type="component" value="Chromosome"/>
</dbReference>
<evidence type="ECO:0000313" key="2">
    <source>
        <dbReference type="Proteomes" id="UP000007435"/>
    </source>
</evidence>
<keyword evidence="2" id="KW-1185">Reference proteome</keyword>